<feature type="region of interest" description="Disordered" evidence="11">
    <location>
        <begin position="226"/>
        <end position="272"/>
    </location>
</feature>
<dbReference type="Pfam" id="PF14368">
    <property type="entry name" value="LTP_2"/>
    <property type="match status" value="3"/>
</dbReference>
<keyword evidence="10" id="KW-0449">Lipoprotein</keyword>
<dbReference type="SUPFAM" id="SSF47699">
    <property type="entry name" value="Bifunctional inhibitor/lipid-transfer protein/seed storage 2S albumin"/>
    <property type="match status" value="3"/>
</dbReference>
<evidence type="ECO:0000256" key="6">
    <source>
        <dbReference type="ARBA" id="ARBA00022729"/>
    </source>
</evidence>
<reference evidence="15" key="1">
    <citation type="submission" date="2024-07" db="EMBL/GenBank/DDBJ databases">
        <title>Two chromosome-level genome assemblies of Korean endemic species Abeliophyllum distichum and Forsythia ovata (Oleaceae).</title>
        <authorList>
            <person name="Jang H."/>
        </authorList>
    </citation>
    <scope>NUCLEOTIDE SEQUENCE [LARGE SCALE GENOMIC DNA]</scope>
</reference>
<evidence type="ECO:0000256" key="1">
    <source>
        <dbReference type="ARBA" id="ARBA00004609"/>
    </source>
</evidence>
<dbReference type="GO" id="GO:0005886">
    <property type="term" value="C:plasma membrane"/>
    <property type="evidence" value="ECO:0007669"/>
    <property type="project" value="UniProtKB-SubCell"/>
</dbReference>
<evidence type="ECO:0000256" key="4">
    <source>
        <dbReference type="ARBA" id="ARBA00022475"/>
    </source>
</evidence>
<dbReference type="SMART" id="SM00499">
    <property type="entry name" value="AAI"/>
    <property type="match status" value="3"/>
</dbReference>
<feature type="region of interest" description="Disordered" evidence="11">
    <location>
        <begin position="105"/>
        <end position="148"/>
    </location>
</feature>
<evidence type="ECO:0000256" key="2">
    <source>
        <dbReference type="ARBA" id="ARBA00009748"/>
    </source>
</evidence>
<name>A0ABD1TDA6_9LAMI</name>
<evidence type="ECO:0000256" key="11">
    <source>
        <dbReference type="SAM" id="MobiDB-lite"/>
    </source>
</evidence>
<evidence type="ECO:0000256" key="3">
    <source>
        <dbReference type="ARBA" id="ARBA00022448"/>
    </source>
</evidence>
<comment type="subcellular location">
    <subcellularLocation>
        <location evidence="1">Cell membrane</location>
        <topology evidence="1">Lipid-anchor</topology>
        <topology evidence="1">GPI-anchor</topology>
    </subcellularLocation>
</comment>
<evidence type="ECO:0000313" key="15">
    <source>
        <dbReference type="Proteomes" id="UP001604336"/>
    </source>
</evidence>
<dbReference type="GO" id="GO:0098552">
    <property type="term" value="C:side of membrane"/>
    <property type="evidence" value="ECO:0007669"/>
    <property type="project" value="UniProtKB-KW"/>
</dbReference>
<evidence type="ECO:0000259" key="13">
    <source>
        <dbReference type="SMART" id="SM00499"/>
    </source>
</evidence>
<sequence length="457" mass="45821">MASIVRKISLVLVLVVMLWDGTKAQSGCTTALVSLSPCLNYVSGNSSIPSSSCCSQLSSVVQSRPQCLCSLMNGGASSLGITINQTLALALPSVCNVQTPPASRCNDANGGTTSAANPASSPAESPVDSSDETPDVPTTPSDSDIPSAQSGCTKTLMVLYPCLNYVNGNSSTPSSSCCSQLSSVVKSQPQCLCALLNGDASSYGVNINQTLALALPGACNVQTPPVSRCKEGNAPSTPAESPADSSKTPENPSMPSVPTIPSGSKIVPSTDGTFNGGSNINAPYGLAGGAMGQSNCTSTLMTLSSCLSYVTGNLSTPSSSCCSSLGNVVQSQPLCLCSLLNSAGLSYGLNINQTLALGLPGACSVQTPPISQCKAVQANGPAISPSPSPISSPADGSDEPAKSPTTTTIPSVPQGTGSKTVPKTSGSTSDRNIIKSPIHLAAVALFVVAWAATGLNF</sequence>
<keyword evidence="4" id="KW-1003">Cell membrane</keyword>
<feature type="compositionally biased region" description="Polar residues" evidence="11">
    <location>
        <begin position="136"/>
        <end position="148"/>
    </location>
</feature>
<dbReference type="FunFam" id="1.10.110.10:FF:000001">
    <property type="entry name" value="Bifunctional inhibitor/lipid-transfer protein/seed storage 2S albumin superfamily protein"/>
    <property type="match status" value="2"/>
</dbReference>
<dbReference type="InterPro" id="IPR000528">
    <property type="entry name" value="Plant_nsLTP"/>
</dbReference>
<organism evidence="14 15">
    <name type="scientific">Abeliophyllum distichum</name>
    <dbReference type="NCBI Taxonomy" id="126358"/>
    <lineage>
        <taxon>Eukaryota</taxon>
        <taxon>Viridiplantae</taxon>
        <taxon>Streptophyta</taxon>
        <taxon>Embryophyta</taxon>
        <taxon>Tracheophyta</taxon>
        <taxon>Spermatophyta</taxon>
        <taxon>Magnoliopsida</taxon>
        <taxon>eudicotyledons</taxon>
        <taxon>Gunneridae</taxon>
        <taxon>Pentapetalae</taxon>
        <taxon>asterids</taxon>
        <taxon>lamiids</taxon>
        <taxon>Lamiales</taxon>
        <taxon>Oleaceae</taxon>
        <taxon>Forsythieae</taxon>
        <taxon>Abeliophyllum</taxon>
    </lineage>
</organism>
<keyword evidence="6 12" id="KW-0732">Signal</keyword>
<dbReference type="PANTHER" id="PTHR33044">
    <property type="entry name" value="BIFUNCTIONAL INHIBITOR/LIPID-TRANSFER PROTEIN/SEED STORAGE 2S ALBUMIN SUPERFAMILY PROTEIN-RELATED"/>
    <property type="match status" value="1"/>
</dbReference>
<feature type="compositionally biased region" description="Polar residues" evidence="11">
    <location>
        <begin position="403"/>
        <end position="430"/>
    </location>
</feature>
<evidence type="ECO:0000256" key="8">
    <source>
        <dbReference type="ARBA" id="ARBA00023157"/>
    </source>
</evidence>
<keyword evidence="9" id="KW-0325">Glycoprotein</keyword>
<dbReference type="InterPro" id="IPR036312">
    <property type="entry name" value="Bifun_inhib/LTP/seed_sf"/>
</dbReference>
<proteinExistence type="inferred from homology"/>
<keyword evidence="3" id="KW-0813">Transport</keyword>
<keyword evidence="7" id="KW-0446">Lipid-binding</keyword>
<accession>A0ABD1TDA6</accession>
<keyword evidence="15" id="KW-1185">Reference proteome</keyword>
<dbReference type="CDD" id="cd00010">
    <property type="entry name" value="AAI_LTSS"/>
    <property type="match status" value="3"/>
</dbReference>
<gene>
    <name evidence="14" type="ORF">Adt_16300</name>
</gene>
<dbReference type="AlphaFoldDB" id="A0ABD1TDA6"/>
<dbReference type="GO" id="GO:0008289">
    <property type="term" value="F:lipid binding"/>
    <property type="evidence" value="ECO:0007669"/>
    <property type="project" value="UniProtKB-KW"/>
</dbReference>
<comment type="similarity">
    <text evidence="2">Belongs to the plant LTP family.</text>
</comment>
<comment type="caution">
    <text evidence="14">The sequence shown here is derived from an EMBL/GenBank/DDBJ whole genome shotgun (WGS) entry which is preliminary data.</text>
</comment>
<feature type="domain" description="Bifunctional inhibitor/plant lipid transfer protein/seed storage helical" evidence="13">
    <location>
        <begin position="28"/>
        <end position="105"/>
    </location>
</feature>
<feature type="domain" description="Bifunctional inhibitor/plant lipid transfer protein/seed storage helical" evidence="13">
    <location>
        <begin position="152"/>
        <end position="229"/>
    </location>
</feature>
<evidence type="ECO:0000256" key="7">
    <source>
        <dbReference type="ARBA" id="ARBA00023121"/>
    </source>
</evidence>
<feature type="chain" id="PRO_5044799756" evidence="12">
    <location>
        <begin position="25"/>
        <end position="457"/>
    </location>
</feature>
<keyword evidence="5" id="KW-0472">Membrane</keyword>
<feature type="compositionally biased region" description="Low complexity" evidence="11">
    <location>
        <begin position="114"/>
        <end position="126"/>
    </location>
</feature>
<protein>
    <submittedName>
        <fullName evidence="14">Bifunctional inhibitor/lipid-transfer protein/seed storage 2S albumin superfamily protein</fullName>
    </submittedName>
</protein>
<dbReference type="EMBL" id="JBFOLK010000005">
    <property type="protein sequence ID" value="KAL2510700.1"/>
    <property type="molecule type" value="Genomic_DNA"/>
</dbReference>
<dbReference type="InterPro" id="IPR043325">
    <property type="entry name" value="LTSS"/>
</dbReference>
<feature type="domain" description="Bifunctional inhibitor/plant lipid transfer protein/seed storage helical" evidence="13">
    <location>
        <begin position="296"/>
        <end position="373"/>
    </location>
</feature>
<keyword evidence="8" id="KW-1015">Disulfide bond</keyword>
<dbReference type="Gene3D" id="1.10.110.10">
    <property type="entry name" value="Plant lipid-transfer and hydrophobic proteins"/>
    <property type="match status" value="3"/>
</dbReference>
<feature type="compositionally biased region" description="Polar residues" evidence="11">
    <location>
        <begin position="234"/>
        <end position="262"/>
    </location>
</feature>
<evidence type="ECO:0000256" key="5">
    <source>
        <dbReference type="ARBA" id="ARBA00022622"/>
    </source>
</evidence>
<evidence type="ECO:0000256" key="9">
    <source>
        <dbReference type="ARBA" id="ARBA00023180"/>
    </source>
</evidence>
<evidence type="ECO:0000313" key="14">
    <source>
        <dbReference type="EMBL" id="KAL2510700.1"/>
    </source>
</evidence>
<dbReference type="PRINTS" id="PR00382">
    <property type="entry name" value="LIPIDTRNSFER"/>
</dbReference>
<feature type="region of interest" description="Disordered" evidence="11">
    <location>
        <begin position="378"/>
        <end position="430"/>
    </location>
</feature>
<evidence type="ECO:0000256" key="12">
    <source>
        <dbReference type="SAM" id="SignalP"/>
    </source>
</evidence>
<feature type="signal peptide" evidence="12">
    <location>
        <begin position="1"/>
        <end position="24"/>
    </location>
</feature>
<dbReference type="InterPro" id="IPR016140">
    <property type="entry name" value="Bifunc_inhib/LTP/seed_store"/>
</dbReference>
<dbReference type="Proteomes" id="UP001604336">
    <property type="component" value="Unassembled WGS sequence"/>
</dbReference>
<keyword evidence="5" id="KW-0336">GPI-anchor</keyword>
<evidence type="ECO:0000256" key="10">
    <source>
        <dbReference type="ARBA" id="ARBA00023288"/>
    </source>
</evidence>